<reference evidence="2" key="1">
    <citation type="submission" date="2015-09" db="EMBL/GenBank/DDBJ databases">
        <authorList>
            <person name="Jackson K.R."/>
            <person name="Lunt B.L."/>
            <person name="Fisher J.N.B."/>
            <person name="Gardner A.V."/>
            <person name="Bailey M.E."/>
            <person name="Deus L.M."/>
            <person name="Earl A.S."/>
            <person name="Gibby P.D."/>
            <person name="Hartmann K.A."/>
            <person name="Liu J.E."/>
            <person name="Manci A.M."/>
            <person name="Nielsen D.A."/>
            <person name="Solomon M.B."/>
            <person name="Breakwell D.P."/>
            <person name="Burnett S.H."/>
            <person name="Grose J.H."/>
        </authorList>
    </citation>
    <scope>NUCLEOTIDE SEQUENCE</scope>
    <source>
        <strain evidence="2">7805</strain>
    </source>
</reference>
<proteinExistence type="predicted"/>
<feature type="chain" id="PRO_5009619253" evidence="1">
    <location>
        <begin position="29"/>
        <end position="115"/>
    </location>
</feature>
<organism evidence="2">
    <name type="scientific">Planktothrix agardhii</name>
    <name type="common">Oscillatoria agardhii</name>
    <dbReference type="NCBI Taxonomy" id="1160"/>
    <lineage>
        <taxon>Bacteria</taxon>
        <taxon>Bacillati</taxon>
        <taxon>Cyanobacteriota</taxon>
        <taxon>Cyanophyceae</taxon>
        <taxon>Oscillatoriophycideae</taxon>
        <taxon>Oscillatoriales</taxon>
        <taxon>Microcoleaceae</taxon>
        <taxon>Planktothrix</taxon>
    </lineage>
</organism>
<dbReference type="AlphaFoldDB" id="A0A1J1JLX5"/>
<accession>A0A1J1JLX5</accession>
<feature type="signal peptide" evidence="1">
    <location>
        <begin position="1"/>
        <end position="28"/>
    </location>
</feature>
<keyword evidence="1" id="KW-0732">Signal</keyword>
<dbReference type="EMBL" id="LO018304">
    <property type="protein sequence ID" value="CUM62061.1"/>
    <property type="molecule type" value="Genomic_DNA"/>
</dbReference>
<protein>
    <submittedName>
        <fullName evidence="2">Uncharacterized protein</fullName>
    </submittedName>
</protein>
<sequence length="115" mass="13117">MSKKLSYVGVAIVWIALLWLLPLGQAQAAPSIVRETTESIRSETGFQETLGFLPGEKVYPGVDKKSNDKYSRVEDSEPHFESYDPNIIMKEAYFRGQRFGYKIGKTLRELTIEKK</sequence>
<gene>
    <name evidence="2" type="ORF">PLAM_4095</name>
</gene>
<evidence type="ECO:0000256" key="1">
    <source>
        <dbReference type="SAM" id="SignalP"/>
    </source>
</evidence>
<evidence type="ECO:0000313" key="2">
    <source>
        <dbReference type="EMBL" id="CUM62061.1"/>
    </source>
</evidence>
<dbReference type="RefSeq" id="WP_026788652.1">
    <property type="nucleotide sequence ID" value="NZ_JBIIEP010000027.1"/>
</dbReference>
<name>A0A1J1JLX5_PLAAG</name>